<reference evidence="2 3" key="1">
    <citation type="submission" date="2017-11" db="EMBL/GenBank/DDBJ databases">
        <title>Taxonomic description and genome sequences of Spirosoma HA7 sp. nov., isolated from pollen microhabitat of Corylus avellana.</title>
        <authorList>
            <person name="Ambika Manirajan B."/>
            <person name="Suarez C."/>
            <person name="Ratering S."/>
            <person name="Geissler-Plaum R."/>
            <person name="Cardinale M."/>
            <person name="Sylvia S."/>
        </authorList>
    </citation>
    <scope>NUCLEOTIDE SEQUENCE [LARGE SCALE GENOMIC DNA]</scope>
    <source>
        <strain evidence="2 3">HA7</strain>
    </source>
</reference>
<feature type="chain" id="PRO_5014662252" description="DUF3887 domain-containing protein" evidence="1">
    <location>
        <begin position="32"/>
        <end position="278"/>
    </location>
</feature>
<evidence type="ECO:0008006" key="4">
    <source>
        <dbReference type="Google" id="ProtNLM"/>
    </source>
</evidence>
<protein>
    <recommendedName>
        <fullName evidence="4">DUF3887 domain-containing protein</fullName>
    </recommendedName>
</protein>
<feature type="signal peptide" evidence="1">
    <location>
        <begin position="1"/>
        <end position="31"/>
    </location>
</feature>
<evidence type="ECO:0000313" key="2">
    <source>
        <dbReference type="EMBL" id="AUD00789.1"/>
    </source>
</evidence>
<organism evidence="2 3">
    <name type="scientific">Spirosoma pollinicola</name>
    <dbReference type="NCBI Taxonomy" id="2057025"/>
    <lineage>
        <taxon>Bacteria</taxon>
        <taxon>Pseudomonadati</taxon>
        <taxon>Bacteroidota</taxon>
        <taxon>Cytophagia</taxon>
        <taxon>Cytophagales</taxon>
        <taxon>Cytophagaceae</taxon>
        <taxon>Spirosoma</taxon>
    </lineage>
</organism>
<dbReference type="RefSeq" id="WP_100986212.1">
    <property type="nucleotide sequence ID" value="NZ_CP025096.1"/>
</dbReference>
<evidence type="ECO:0000313" key="3">
    <source>
        <dbReference type="Proteomes" id="UP000232883"/>
    </source>
</evidence>
<name>A0A2K8YT74_9BACT</name>
<dbReference type="Proteomes" id="UP000232883">
    <property type="component" value="Chromosome"/>
</dbReference>
<evidence type="ECO:0000256" key="1">
    <source>
        <dbReference type="SAM" id="SignalP"/>
    </source>
</evidence>
<keyword evidence="3" id="KW-1185">Reference proteome</keyword>
<accession>A0A2K8YT74</accession>
<sequence length="278" mass="30879">MKKQCKPRWLIKSGIICWILVPLFLSVTADAQPIADPQDHVARSFIAAVFNGNYKQAWDLFDPEAQKATPLEQFSPIARKIDSVAKGFGFGQEIMEFMRGFRTYQTGQSIWVYTYKFKGDVSKGMLPSALIDVAFKDRQTTLVYGIVPKFPALSQSQPTSNYISTSSGKEITLEKEQQWLVDNKTINVNELALILDNTTALFAIKVWDEEAKGITQQRAKEKAIPIVKYAIANGYLPKAEAGASQAKRKLSEGIGVAFIQPGTHGGYRIIIAPADIKN</sequence>
<proteinExistence type="predicted"/>
<gene>
    <name evidence="2" type="ORF">CWM47_02530</name>
</gene>
<dbReference type="EMBL" id="CP025096">
    <property type="protein sequence ID" value="AUD00789.1"/>
    <property type="molecule type" value="Genomic_DNA"/>
</dbReference>
<dbReference type="KEGG" id="spir:CWM47_02530"/>
<keyword evidence="1" id="KW-0732">Signal</keyword>
<dbReference type="AlphaFoldDB" id="A0A2K8YT74"/>